<keyword evidence="3" id="KW-1185">Reference proteome</keyword>
<organism evidence="2 3">
    <name type="scientific">Angomonas deanei</name>
    <dbReference type="NCBI Taxonomy" id="59799"/>
    <lineage>
        <taxon>Eukaryota</taxon>
        <taxon>Discoba</taxon>
        <taxon>Euglenozoa</taxon>
        <taxon>Kinetoplastea</taxon>
        <taxon>Metakinetoplastina</taxon>
        <taxon>Trypanosomatida</taxon>
        <taxon>Trypanosomatidae</taxon>
        <taxon>Strigomonadinae</taxon>
        <taxon>Angomonas</taxon>
    </lineage>
</organism>
<proteinExistence type="predicted"/>
<reference evidence="2 3" key="1">
    <citation type="submission" date="2020-08" db="EMBL/GenBank/DDBJ databases">
        <authorList>
            <person name="Newling K."/>
            <person name="Davey J."/>
            <person name="Forrester S."/>
        </authorList>
    </citation>
    <scope>NUCLEOTIDE SEQUENCE [LARGE SCALE GENOMIC DNA]</scope>
    <source>
        <strain evidence="3">Crithidia deanei Carvalho (ATCC PRA-265)</strain>
    </source>
</reference>
<dbReference type="VEuPathDB" id="TriTrypDB:ADEAN_000222200"/>
<dbReference type="EMBL" id="LR877148">
    <property type="protein sequence ID" value="CAD2214771.1"/>
    <property type="molecule type" value="Genomic_DNA"/>
</dbReference>
<feature type="region of interest" description="Disordered" evidence="1">
    <location>
        <begin position="45"/>
        <end position="73"/>
    </location>
</feature>
<gene>
    <name evidence="2" type="ORF">ADEAN_000222200</name>
</gene>
<dbReference type="Proteomes" id="UP000515908">
    <property type="component" value="Chromosome 04"/>
</dbReference>
<sequence length="503" mass="57434">MNVVRRRAPYHNKRAVALAVLYFVLLSTVHCIKLFNVDRRIPVTSTTTTTTAAPTRESVTAPPSRAPDPTRAQDVRAVPEFEAAVSAYYENLRSHNISGNPQQPSKDFTEIDENQNGATPVAFDSLYEAPPEQYHACDNRNATFSSDRDRACQAYLSNLHNIRYIKALPVKLLHGRTIKAKVLYAHHNISAIVKISQRKFVYEAASEYAAYAFDRALEFNRVPTTVYIPFPVDFLRAATSYDPFYSHWFENFVVLYNYTNSRFVTCDTDAFKECIMVSIQLWMQDVHPALDTFLALPYHYTDPGFIAKHYQPGDPAFSSLKNNRLRAAGDVLDRFIFDFLIGNSDRGLDYKNNYVYGGCSKSENTCELPPPAARLKGLATYAFLDHGSSLYAHKETDDNLFSGAVEDIKVCRFRRSTYAHLLAFQSSDKEEYPLWNVVRRQLPPSIYNVSYISVLKKVQVRLDKVLRVVELCLNKYPDSEVFSMPEYDQVRIFEEDAILLEES</sequence>
<dbReference type="AlphaFoldDB" id="A0A7G2C6U3"/>
<evidence type="ECO:0000313" key="2">
    <source>
        <dbReference type="EMBL" id="CAD2214771.1"/>
    </source>
</evidence>
<evidence type="ECO:0000313" key="3">
    <source>
        <dbReference type="Proteomes" id="UP000515908"/>
    </source>
</evidence>
<protein>
    <submittedName>
        <fullName evidence="2">Uncharacterized protein</fullName>
    </submittedName>
</protein>
<evidence type="ECO:0000256" key="1">
    <source>
        <dbReference type="SAM" id="MobiDB-lite"/>
    </source>
</evidence>
<feature type="compositionally biased region" description="Low complexity" evidence="1">
    <location>
        <begin position="45"/>
        <end position="60"/>
    </location>
</feature>
<accession>A0A7G2C6U3</accession>
<name>A0A7G2C6U3_9TRYP</name>